<dbReference type="Proteomes" id="UP000008544">
    <property type="component" value="Chromosome"/>
</dbReference>
<dbReference type="AlphaFoldDB" id="B1I0X3"/>
<evidence type="ECO:0000259" key="3">
    <source>
        <dbReference type="PROSITE" id="PS51464"/>
    </source>
</evidence>
<evidence type="ECO:0000256" key="2">
    <source>
        <dbReference type="ARBA" id="ARBA00023235"/>
    </source>
</evidence>
<dbReference type="HOGENOM" id="CLU_059687_0_0_9"/>
<dbReference type="GO" id="GO:0004347">
    <property type="term" value="F:glucose-6-phosphate isomerase activity"/>
    <property type="evidence" value="ECO:0007669"/>
    <property type="project" value="InterPro"/>
</dbReference>
<accession>B1I0X3</accession>
<feature type="domain" description="SIS" evidence="3">
    <location>
        <begin position="42"/>
        <end position="181"/>
    </location>
</feature>
<dbReference type="Pfam" id="PF10432">
    <property type="entry name" value="bact-PGI_C"/>
    <property type="match status" value="1"/>
</dbReference>
<keyword evidence="5" id="KW-1185">Reference proteome</keyword>
<name>B1I0X3_DESAP</name>
<proteinExistence type="inferred from homology"/>
<reference evidence="5" key="1">
    <citation type="submission" date="2007-10" db="EMBL/GenBank/DDBJ databases">
        <title>Complete sequence of chromosome of Desulforudis audaxviator MP104C.</title>
        <authorList>
            <person name="Copeland A."/>
            <person name="Lucas S."/>
            <person name="Lapidus A."/>
            <person name="Barry K."/>
            <person name="Glavina del Rio T."/>
            <person name="Dalin E."/>
            <person name="Tice H."/>
            <person name="Bruce D."/>
            <person name="Pitluck S."/>
            <person name="Lowry S.R."/>
            <person name="Larimer F."/>
            <person name="Land M.L."/>
            <person name="Hauser L."/>
            <person name="Kyrpides N."/>
            <person name="Ivanova N.N."/>
            <person name="Richardson P."/>
        </authorList>
    </citation>
    <scope>NUCLEOTIDE SEQUENCE [LARGE SCALE GENOMIC DNA]</scope>
    <source>
        <strain evidence="5">MP104C</strain>
    </source>
</reference>
<evidence type="ECO:0000256" key="1">
    <source>
        <dbReference type="ARBA" id="ARBA00010523"/>
    </source>
</evidence>
<dbReference type="InterPro" id="IPR035484">
    <property type="entry name" value="SIS_PGI/PMI_1"/>
</dbReference>
<dbReference type="RefSeq" id="WP_012301452.1">
    <property type="nucleotide sequence ID" value="NC_010424.1"/>
</dbReference>
<evidence type="ECO:0000313" key="5">
    <source>
        <dbReference type="Proteomes" id="UP000008544"/>
    </source>
</evidence>
<dbReference type="NCBIfam" id="TIGR02128">
    <property type="entry name" value="G6PI_arch"/>
    <property type="match status" value="1"/>
</dbReference>
<comment type="similarity">
    <text evidence="1">Belongs to the PGI/PMI family.</text>
</comment>
<dbReference type="Gene3D" id="3.40.50.10490">
    <property type="entry name" value="Glucose-6-phosphate isomerase like protein, domain 1"/>
    <property type="match status" value="2"/>
</dbReference>
<dbReference type="KEGG" id="dau:Daud_0299"/>
<dbReference type="STRING" id="477974.Daud_0299"/>
<dbReference type="GO" id="GO:0004476">
    <property type="term" value="F:mannose-6-phosphate isomerase activity"/>
    <property type="evidence" value="ECO:0007669"/>
    <property type="project" value="InterPro"/>
</dbReference>
<dbReference type="SUPFAM" id="SSF53697">
    <property type="entry name" value="SIS domain"/>
    <property type="match status" value="1"/>
</dbReference>
<dbReference type="GO" id="GO:0005975">
    <property type="term" value="P:carbohydrate metabolic process"/>
    <property type="evidence" value="ECO:0007669"/>
    <property type="project" value="InterPro"/>
</dbReference>
<dbReference type="EMBL" id="CP000860">
    <property type="protein sequence ID" value="ACA58860.1"/>
    <property type="molecule type" value="Genomic_DNA"/>
</dbReference>
<sequence length="355" mass="38834">MVSGVLDNPRELSALDSMGMFQAAWNLPEQCEKAWSLVGEASLPEVADWRQILVTGLGGSAIGGDLLRVFAADKLHLPVLVNRDYTLPWFVNKYTFVFAVSYSGNTEETLSAYDAARERGASVVAITAGGKLGEKAAADGQTVIRVPGGIAPRAATGYLFIPMVAVLERLGFFSGMQAEVEGLSAHLQELRDRYGPQTATRENLAKQLALNLQGRLPVIWGASGTTEVVAQRWKGQFNENAKAPAYWNVFPELNHNEVVGFEQPEDLLGRIWIIILKDDADHPRVRLRMKITREMVSKAAGLTEVFASGPTELARLYSLIYLGDYASMYVAALAGIDPGPVRVIDYLKNELAKHE</sequence>
<dbReference type="CDD" id="cd05017">
    <property type="entry name" value="SIS_PGI_PMI_1"/>
    <property type="match status" value="1"/>
</dbReference>
<dbReference type="GO" id="GO:0097367">
    <property type="term" value="F:carbohydrate derivative binding"/>
    <property type="evidence" value="ECO:0007669"/>
    <property type="project" value="InterPro"/>
</dbReference>
<dbReference type="CDD" id="cd05637">
    <property type="entry name" value="SIS_PGI_PMI_2"/>
    <property type="match status" value="1"/>
</dbReference>
<reference evidence="4 5" key="2">
    <citation type="journal article" date="2008" name="Science">
        <title>Environmental genomics reveals a single-species ecosystem deep within Earth.</title>
        <authorList>
            <person name="Chivian D."/>
            <person name="Brodie E.L."/>
            <person name="Alm E.J."/>
            <person name="Culley D.E."/>
            <person name="Dehal P.S."/>
            <person name="Desantis T.Z."/>
            <person name="Gihring T.M."/>
            <person name="Lapidus A."/>
            <person name="Lin L.H."/>
            <person name="Lowry S.R."/>
            <person name="Moser D.P."/>
            <person name="Richardson P.M."/>
            <person name="Southam G."/>
            <person name="Wanger G."/>
            <person name="Pratt L.M."/>
            <person name="Andersen G.L."/>
            <person name="Hazen T.C."/>
            <person name="Brockman F.J."/>
            <person name="Arkin A.P."/>
            <person name="Onstott T.C."/>
        </authorList>
    </citation>
    <scope>NUCLEOTIDE SEQUENCE [LARGE SCALE GENOMIC DNA]</scope>
    <source>
        <strain evidence="4 5">MP104C</strain>
    </source>
</reference>
<keyword evidence="2 4" id="KW-0413">Isomerase</keyword>
<dbReference type="InterPro" id="IPR001347">
    <property type="entry name" value="SIS_dom"/>
</dbReference>
<dbReference type="InterPro" id="IPR046348">
    <property type="entry name" value="SIS_dom_sf"/>
</dbReference>
<dbReference type="GO" id="GO:1901135">
    <property type="term" value="P:carbohydrate derivative metabolic process"/>
    <property type="evidence" value="ECO:0007669"/>
    <property type="project" value="InterPro"/>
</dbReference>
<dbReference type="eggNOG" id="COG2222">
    <property type="taxonomic scope" value="Bacteria"/>
</dbReference>
<organism evidence="4 5">
    <name type="scientific">Desulforudis audaxviator (strain MP104C)</name>
    <dbReference type="NCBI Taxonomy" id="477974"/>
    <lineage>
        <taxon>Bacteria</taxon>
        <taxon>Bacillati</taxon>
        <taxon>Bacillota</taxon>
        <taxon>Clostridia</taxon>
        <taxon>Thermoanaerobacterales</taxon>
        <taxon>Candidatus Desulforudaceae</taxon>
        <taxon>Candidatus Desulforudis</taxon>
    </lineage>
</organism>
<protein>
    <submittedName>
        <fullName evidence="4">Bifunctional phosphoglucose/phosphomannose isomerase</fullName>
    </submittedName>
</protein>
<evidence type="ECO:0000313" key="4">
    <source>
        <dbReference type="EMBL" id="ACA58860.1"/>
    </source>
</evidence>
<dbReference type="NCBIfam" id="NF006423">
    <property type="entry name" value="PRK08674.1-2"/>
    <property type="match status" value="1"/>
</dbReference>
<dbReference type="InterPro" id="IPR019490">
    <property type="entry name" value="Glu6P/Mann6P_isomerase_C"/>
</dbReference>
<dbReference type="OrthoDB" id="9771734at2"/>
<dbReference type="NCBIfam" id="NF006426">
    <property type="entry name" value="PRK08674.1-6"/>
    <property type="match status" value="1"/>
</dbReference>
<gene>
    <name evidence="4" type="ordered locus">Daud_0299</name>
</gene>
<dbReference type="PROSITE" id="PS51464">
    <property type="entry name" value="SIS"/>
    <property type="match status" value="1"/>
</dbReference>